<dbReference type="EMBL" id="MK072445">
    <property type="protein sequence ID" value="AYV85293.1"/>
    <property type="molecule type" value="Genomic_DNA"/>
</dbReference>
<feature type="region of interest" description="Disordered" evidence="1">
    <location>
        <begin position="154"/>
        <end position="175"/>
    </location>
</feature>
<proteinExistence type="predicted"/>
<reference evidence="2" key="1">
    <citation type="submission" date="2018-10" db="EMBL/GenBank/DDBJ databases">
        <title>Hidden diversity of soil giant viruses.</title>
        <authorList>
            <person name="Schulz F."/>
            <person name="Alteio L."/>
            <person name="Goudeau D."/>
            <person name="Ryan E.M."/>
            <person name="Malmstrom R.R."/>
            <person name="Blanchard J."/>
            <person name="Woyke T."/>
        </authorList>
    </citation>
    <scope>NUCLEOTIDE SEQUENCE</scope>
    <source>
        <strain evidence="2">SAV1</strain>
    </source>
</reference>
<name>A0A3G5AHE1_9VIRU</name>
<sequence>MSGKFTNLGYDQQAYKQKISRSTNPLLYKLDPNFSSNCSSCFYNVKPEKKIDVDSVMKGINKINSKSNAKQVPDPAKKSFPINDNCIDKLEFENTRYTHPAYDIKGLTVPDMHFEYPLHDPQCQIFENFQVNTRLQAKDNHKAVWQVPFSQEGLLPKNRSGTNKNLSNGNYAAYP</sequence>
<organism evidence="2">
    <name type="scientific">Satyrvirus sp</name>
    <dbReference type="NCBI Taxonomy" id="2487771"/>
    <lineage>
        <taxon>Viruses</taxon>
        <taxon>Varidnaviria</taxon>
        <taxon>Bamfordvirae</taxon>
        <taxon>Nucleocytoviricota</taxon>
        <taxon>Megaviricetes</taxon>
        <taxon>Imitervirales</taxon>
        <taxon>Mimiviridae</taxon>
        <taxon>Megamimivirinae</taxon>
    </lineage>
</organism>
<accession>A0A3G5AHE1</accession>
<protein>
    <submittedName>
        <fullName evidence="2">Uncharacterized protein</fullName>
    </submittedName>
</protein>
<feature type="compositionally biased region" description="Polar residues" evidence="1">
    <location>
        <begin position="159"/>
        <end position="175"/>
    </location>
</feature>
<gene>
    <name evidence="2" type="ORF">Satyrvirus9_19</name>
</gene>
<evidence type="ECO:0000256" key="1">
    <source>
        <dbReference type="SAM" id="MobiDB-lite"/>
    </source>
</evidence>
<evidence type="ECO:0000313" key="2">
    <source>
        <dbReference type="EMBL" id="AYV85293.1"/>
    </source>
</evidence>